<protein>
    <recommendedName>
        <fullName evidence="1">PD-(D/E)XK nuclease-like domain-containing protein</fullName>
    </recommendedName>
</protein>
<dbReference type="STRING" id="576137.A0A1L7XM53"/>
<gene>
    <name evidence="2" type="ORF">PAC_15995</name>
</gene>
<dbReference type="Pfam" id="PF20516">
    <property type="entry name" value="PDDEXK_12"/>
    <property type="match status" value="1"/>
</dbReference>
<dbReference type="EMBL" id="FJOG01000034">
    <property type="protein sequence ID" value="CZR66094.1"/>
    <property type="molecule type" value="Genomic_DNA"/>
</dbReference>
<proteinExistence type="predicted"/>
<evidence type="ECO:0000313" key="2">
    <source>
        <dbReference type="EMBL" id="CZR66094.1"/>
    </source>
</evidence>
<name>A0A1L7XM53_9HELO</name>
<evidence type="ECO:0000259" key="1">
    <source>
        <dbReference type="Pfam" id="PF20516"/>
    </source>
</evidence>
<organism evidence="2 3">
    <name type="scientific">Phialocephala subalpina</name>
    <dbReference type="NCBI Taxonomy" id="576137"/>
    <lineage>
        <taxon>Eukaryota</taxon>
        <taxon>Fungi</taxon>
        <taxon>Dikarya</taxon>
        <taxon>Ascomycota</taxon>
        <taxon>Pezizomycotina</taxon>
        <taxon>Leotiomycetes</taxon>
        <taxon>Helotiales</taxon>
        <taxon>Mollisiaceae</taxon>
        <taxon>Phialocephala</taxon>
        <taxon>Phialocephala fortinii species complex</taxon>
    </lineage>
</organism>
<accession>A0A1L7XM53</accession>
<keyword evidence="3" id="KW-1185">Reference proteome</keyword>
<dbReference type="InterPro" id="IPR046797">
    <property type="entry name" value="PDDEXK_12"/>
</dbReference>
<sequence>MANPVQTRLRAADPDQAEGFDAFGAYCHLFEDPTVDHPASYTDALWQTTDKIYNEARRCYDNHLDDTKIPQCYAVYSIQTQSIDPAFLPQYASQSFAKKADLALAFSSDHPIVATTIEPVHKANPDMALSQMTDAYTSTVPLVCCLEVKEWEGIITRQSYSWEFGVPQDWSGCEEEELPPFLGWTVVGHDWKFHISWKDKGGNVVSSPSSPLLRSRHSLHSITNIRPASQIVLGPWRMLNVGTGSHTEILILIALIQTMKRWLEEEY</sequence>
<feature type="domain" description="PD-(D/E)XK nuclease-like" evidence="1">
    <location>
        <begin position="31"/>
        <end position="267"/>
    </location>
</feature>
<reference evidence="2 3" key="1">
    <citation type="submission" date="2016-03" db="EMBL/GenBank/DDBJ databases">
        <authorList>
            <person name="Ploux O."/>
        </authorList>
    </citation>
    <scope>NUCLEOTIDE SEQUENCE [LARGE SCALE GENOMIC DNA]</scope>
    <source>
        <strain evidence="2 3">UAMH 11012</strain>
    </source>
</reference>
<dbReference type="OrthoDB" id="4161186at2759"/>
<dbReference type="Proteomes" id="UP000184330">
    <property type="component" value="Unassembled WGS sequence"/>
</dbReference>
<dbReference type="AlphaFoldDB" id="A0A1L7XM53"/>
<evidence type="ECO:0000313" key="3">
    <source>
        <dbReference type="Proteomes" id="UP000184330"/>
    </source>
</evidence>